<comment type="caution">
    <text evidence="2">The sequence shown here is derived from an EMBL/GenBank/DDBJ whole genome shotgun (WGS) entry which is preliminary data.</text>
</comment>
<evidence type="ECO:0000313" key="3">
    <source>
        <dbReference type="Proteomes" id="UP000789595"/>
    </source>
</evidence>
<keyword evidence="1" id="KW-1133">Transmembrane helix</keyword>
<keyword evidence="1" id="KW-0812">Transmembrane</keyword>
<dbReference type="AlphaFoldDB" id="A0A8J2X3W5"/>
<sequence>MFNEDEHQKPIHKLFYLITGTCNCGVRIRVPPPTPAGGFCQPCKPGGAPQKPNVLGMSMLERAERRQQQRAKPPATSMAPRARARAFAAIGVAVLAAGLAWRPTVAAVASVVLVAASCVFIT</sequence>
<name>A0A8J2X3W5_9STRA</name>
<protein>
    <submittedName>
        <fullName evidence="2">Uncharacterized protein</fullName>
    </submittedName>
</protein>
<organism evidence="2 3">
    <name type="scientific">Pelagomonas calceolata</name>
    <dbReference type="NCBI Taxonomy" id="35677"/>
    <lineage>
        <taxon>Eukaryota</taxon>
        <taxon>Sar</taxon>
        <taxon>Stramenopiles</taxon>
        <taxon>Ochrophyta</taxon>
        <taxon>Pelagophyceae</taxon>
        <taxon>Pelagomonadales</taxon>
        <taxon>Pelagomonadaceae</taxon>
        <taxon>Pelagomonas</taxon>
    </lineage>
</organism>
<dbReference type="Proteomes" id="UP000789595">
    <property type="component" value="Unassembled WGS sequence"/>
</dbReference>
<feature type="transmembrane region" description="Helical" evidence="1">
    <location>
        <begin position="105"/>
        <end position="121"/>
    </location>
</feature>
<reference evidence="2" key="1">
    <citation type="submission" date="2021-11" db="EMBL/GenBank/DDBJ databases">
        <authorList>
            <consortium name="Genoscope - CEA"/>
            <person name="William W."/>
        </authorList>
    </citation>
    <scope>NUCLEOTIDE SEQUENCE</scope>
</reference>
<gene>
    <name evidence="2" type="ORF">PECAL_5P25490</name>
</gene>
<dbReference type="EMBL" id="CAKKNE010000005">
    <property type="protein sequence ID" value="CAH0378032.1"/>
    <property type="molecule type" value="Genomic_DNA"/>
</dbReference>
<keyword evidence="1" id="KW-0472">Membrane</keyword>
<accession>A0A8J2X3W5</accession>
<proteinExistence type="predicted"/>
<evidence type="ECO:0000313" key="2">
    <source>
        <dbReference type="EMBL" id="CAH0378032.1"/>
    </source>
</evidence>
<keyword evidence="3" id="KW-1185">Reference proteome</keyword>
<evidence type="ECO:0000256" key="1">
    <source>
        <dbReference type="SAM" id="Phobius"/>
    </source>
</evidence>